<reference evidence="5 6" key="1">
    <citation type="submission" date="2020-08" db="EMBL/GenBank/DDBJ databases">
        <title>Genomic Encyclopedia of Type Strains, Phase IV (KMG-IV): sequencing the most valuable type-strain genomes for metagenomic binning, comparative biology and taxonomic classification.</title>
        <authorList>
            <person name="Goeker M."/>
        </authorList>
    </citation>
    <scope>NUCLEOTIDE SEQUENCE [LARGE SCALE GENOMIC DNA]</scope>
    <source>
        <strain evidence="5 6">YIM 65646</strain>
    </source>
</reference>
<keyword evidence="2" id="KW-0547">Nucleotide-binding</keyword>
<dbReference type="SMART" id="SM00382">
    <property type="entry name" value="AAA"/>
    <property type="match status" value="1"/>
</dbReference>
<dbReference type="PROSITE" id="PS50893">
    <property type="entry name" value="ABC_TRANSPORTER_2"/>
    <property type="match status" value="1"/>
</dbReference>
<dbReference type="EMBL" id="JACHGT010000001">
    <property type="protein sequence ID" value="MBB6032530.1"/>
    <property type="molecule type" value="Genomic_DNA"/>
</dbReference>
<dbReference type="GO" id="GO:0098796">
    <property type="term" value="C:membrane protein complex"/>
    <property type="evidence" value="ECO:0007669"/>
    <property type="project" value="UniProtKB-ARBA"/>
</dbReference>
<name>A0A841FKQ4_9ACTN</name>
<evidence type="ECO:0000313" key="5">
    <source>
        <dbReference type="EMBL" id="MBB6032530.1"/>
    </source>
</evidence>
<dbReference type="GO" id="GO:0005524">
    <property type="term" value="F:ATP binding"/>
    <property type="evidence" value="ECO:0007669"/>
    <property type="project" value="UniProtKB-KW"/>
</dbReference>
<evidence type="ECO:0000313" key="6">
    <source>
        <dbReference type="Proteomes" id="UP000548476"/>
    </source>
</evidence>
<dbReference type="AlphaFoldDB" id="A0A841FKQ4"/>
<dbReference type="CDD" id="cd03255">
    <property type="entry name" value="ABC_MJ0796_LolCDE_FtsE"/>
    <property type="match status" value="1"/>
</dbReference>
<evidence type="ECO:0000256" key="3">
    <source>
        <dbReference type="ARBA" id="ARBA00022840"/>
    </source>
</evidence>
<dbReference type="GO" id="GO:0022857">
    <property type="term" value="F:transmembrane transporter activity"/>
    <property type="evidence" value="ECO:0007669"/>
    <property type="project" value="UniProtKB-ARBA"/>
</dbReference>
<dbReference type="InterPro" id="IPR017911">
    <property type="entry name" value="MacB-like_ATP-bd"/>
</dbReference>
<dbReference type="GO" id="GO:0016887">
    <property type="term" value="F:ATP hydrolysis activity"/>
    <property type="evidence" value="ECO:0007669"/>
    <property type="project" value="InterPro"/>
</dbReference>
<dbReference type="InterPro" id="IPR003439">
    <property type="entry name" value="ABC_transporter-like_ATP-bd"/>
</dbReference>
<dbReference type="InterPro" id="IPR015854">
    <property type="entry name" value="ABC_transpr_LolD-like"/>
</dbReference>
<organism evidence="5 6">
    <name type="scientific">Phytomonospora endophytica</name>
    <dbReference type="NCBI Taxonomy" id="714109"/>
    <lineage>
        <taxon>Bacteria</taxon>
        <taxon>Bacillati</taxon>
        <taxon>Actinomycetota</taxon>
        <taxon>Actinomycetes</taxon>
        <taxon>Micromonosporales</taxon>
        <taxon>Micromonosporaceae</taxon>
        <taxon>Phytomonospora</taxon>
    </lineage>
</organism>
<dbReference type="GO" id="GO:0005886">
    <property type="term" value="C:plasma membrane"/>
    <property type="evidence" value="ECO:0007669"/>
    <property type="project" value="TreeGrafter"/>
</dbReference>
<dbReference type="InterPro" id="IPR027417">
    <property type="entry name" value="P-loop_NTPase"/>
</dbReference>
<keyword evidence="1" id="KW-0813">Transport</keyword>
<dbReference type="PROSITE" id="PS00211">
    <property type="entry name" value="ABC_TRANSPORTER_1"/>
    <property type="match status" value="1"/>
</dbReference>
<dbReference type="InterPro" id="IPR003593">
    <property type="entry name" value="AAA+_ATPase"/>
</dbReference>
<accession>A0A841FKQ4</accession>
<dbReference type="Pfam" id="PF00005">
    <property type="entry name" value="ABC_tran"/>
    <property type="match status" value="1"/>
</dbReference>
<comment type="caution">
    <text evidence="5">The sequence shown here is derived from an EMBL/GenBank/DDBJ whole genome shotgun (WGS) entry which is preliminary data.</text>
</comment>
<dbReference type="InterPro" id="IPR017871">
    <property type="entry name" value="ABC_transporter-like_CS"/>
</dbReference>
<proteinExistence type="predicted"/>
<protein>
    <submittedName>
        <fullName evidence="5">Putative ABC transport system ATP-binding protein</fullName>
    </submittedName>
</protein>
<dbReference type="RefSeq" id="WP_184785414.1">
    <property type="nucleotide sequence ID" value="NZ_BONT01000039.1"/>
</dbReference>
<dbReference type="Proteomes" id="UP000548476">
    <property type="component" value="Unassembled WGS sequence"/>
</dbReference>
<evidence type="ECO:0000259" key="4">
    <source>
        <dbReference type="PROSITE" id="PS50893"/>
    </source>
</evidence>
<evidence type="ECO:0000256" key="1">
    <source>
        <dbReference type="ARBA" id="ARBA00022448"/>
    </source>
</evidence>
<dbReference type="SUPFAM" id="SSF52540">
    <property type="entry name" value="P-loop containing nucleoside triphosphate hydrolases"/>
    <property type="match status" value="1"/>
</dbReference>
<feature type="domain" description="ABC transporter" evidence="4">
    <location>
        <begin position="4"/>
        <end position="237"/>
    </location>
</feature>
<gene>
    <name evidence="5" type="ORF">HNR73_000372</name>
</gene>
<keyword evidence="6" id="KW-1185">Reference proteome</keyword>
<sequence length="238" mass="24819">MTVLELRDVHRTHGAGEAMVHALRGVSIAVQPGELVAVMGPSGSGKSTLLNLAGGLDGPTGGEVFVEGTAISQLSRRSLAALRRRAIGYVFQDLNLLPSLTAIENVALPLELDGMSVRKARAVAAKALDDVAISELALRFPDEMSGGQQQRVAIARAVVGERRLVLADEPTGALDSQTGESVLRLLRARCDAGAAGVLVTHDARHAGWADRVIFLRDGLVVDASGPLPEAEGLLEAAS</sequence>
<dbReference type="PANTHER" id="PTHR24220">
    <property type="entry name" value="IMPORT ATP-BINDING PROTEIN"/>
    <property type="match status" value="1"/>
</dbReference>
<dbReference type="Gene3D" id="3.40.50.300">
    <property type="entry name" value="P-loop containing nucleotide triphosphate hydrolases"/>
    <property type="match status" value="1"/>
</dbReference>
<evidence type="ECO:0000256" key="2">
    <source>
        <dbReference type="ARBA" id="ARBA00022741"/>
    </source>
</evidence>
<dbReference type="PANTHER" id="PTHR24220:SF659">
    <property type="entry name" value="TRANSPORTER, PUTATIVE-RELATED"/>
    <property type="match status" value="1"/>
</dbReference>
<dbReference type="FunFam" id="3.40.50.300:FF:000032">
    <property type="entry name" value="Export ABC transporter ATP-binding protein"/>
    <property type="match status" value="1"/>
</dbReference>
<keyword evidence="3 5" id="KW-0067">ATP-binding</keyword>